<accession>A0A512M3H8</accession>
<dbReference type="AlphaFoldDB" id="A0A512M3H8"/>
<organism evidence="1 2">
    <name type="scientific">Brevifollis gellanilyticus</name>
    <dbReference type="NCBI Taxonomy" id="748831"/>
    <lineage>
        <taxon>Bacteria</taxon>
        <taxon>Pseudomonadati</taxon>
        <taxon>Verrucomicrobiota</taxon>
        <taxon>Verrucomicrobiia</taxon>
        <taxon>Verrucomicrobiales</taxon>
        <taxon>Verrucomicrobiaceae</taxon>
    </lineage>
</organism>
<reference evidence="1 2" key="1">
    <citation type="submission" date="2019-07" db="EMBL/GenBank/DDBJ databases">
        <title>Whole genome shotgun sequence of Brevifollis gellanilyticus NBRC 108608.</title>
        <authorList>
            <person name="Hosoyama A."/>
            <person name="Uohara A."/>
            <person name="Ohji S."/>
            <person name="Ichikawa N."/>
        </authorList>
    </citation>
    <scope>NUCLEOTIDE SEQUENCE [LARGE SCALE GENOMIC DNA]</scope>
    <source>
        <strain evidence="1 2">NBRC 108608</strain>
    </source>
</reference>
<keyword evidence="2" id="KW-1185">Reference proteome</keyword>
<proteinExistence type="predicted"/>
<evidence type="ECO:0000313" key="2">
    <source>
        <dbReference type="Proteomes" id="UP000321577"/>
    </source>
</evidence>
<protein>
    <submittedName>
        <fullName evidence="1">Uncharacterized protein</fullName>
    </submittedName>
</protein>
<sequence>METDKDQPGYELDSAPKMWIEHRKQKKRLVDFSFGADPSSDTQPLRTHTKVLWNTAGDAVAIQFQERHYSHLSVYRLKGDLSDPESFLACPLPVDGEIIQKLVPRFKEFRSRWFQHPDAWIDDHTLL</sequence>
<comment type="caution">
    <text evidence="1">The sequence shown here is derived from an EMBL/GenBank/DDBJ whole genome shotgun (WGS) entry which is preliminary data.</text>
</comment>
<gene>
    <name evidence="1" type="ORF">BGE01nite_05950</name>
</gene>
<dbReference type="Proteomes" id="UP000321577">
    <property type="component" value="Unassembled WGS sequence"/>
</dbReference>
<dbReference type="EMBL" id="BKAG01000002">
    <property type="protein sequence ID" value="GEP41304.1"/>
    <property type="molecule type" value="Genomic_DNA"/>
</dbReference>
<evidence type="ECO:0000313" key="1">
    <source>
        <dbReference type="EMBL" id="GEP41304.1"/>
    </source>
</evidence>
<name>A0A512M3H8_9BACT</name>